<keyword evidence="1" id="KW-0732">Signal</keyword>
<dbReference type="Gene3D" id="2.60.120.260">
    <property type="entry name" value="Galactose-binding domain-like"/>
    <property type="match status" value="1"/>
</dbReference>
<dbReference type="Proteomes" id="UP000464317">
    <property type="component" value="Chromosome"/>
</dbReference>
<dbReference type="SUPFAM" id="SSF49785">
    <property type="entry name" value="Galactose-binding domain-like"/>
    <property type="match status" value="1"/>
</dbReference>
<evidence type="ECO:0000313" key="2">
    <source>
        <dbReference type="EMBL" id="BBU47681.1"/>
    </source>
</evidence>
<accession>A0A809RUH8</accession>
<evidence type="ECO:0000256" key="1">
    <source>
        <dbReference type="SAM" id="SignalP"/>
    </source>
</evidence>
<protein>
    <recommendedName>
        <fullName evidence="4">F5/8 type C domain-containing protein</fullName>
    </recommendedName>
</protein>
<dbReference type="RefSeq" id="WP_161553144.1">
    <property type="nucleotide sequence ID" value="NZ_AP022325.1"/>
</dbReference>
<evidence type="ECO:0008006" key="4">
    <source>
        <dbReference type="Google" id="ProtNLM"/>
    </source>
</evidence>
<feature type="signal peptide" evidence="1">
    <location>
        <begin position="1"/>
        <end position="25"/>
    </location>
</feature>
<gene>
    <name evidence="2" type="ORF">JPM2_3740</name>
</gene>
<sequence>MKKKFKLLSLLSVSTFLFSISCSYPEPKVSEHKKIDGQAKQDTKPLLSHIKDSDELITTDNLHIYDLTFNLIKGQKRYIDFIKELPTYFSGISGNTNVIYFNDFEWDDDLQENDFIFNDLVLTGVSKSNRDIKVNIFIKTHIKEPNTLELKSGRTNNNSNLSDYFDLDKIAYQEKLWGLFDSDIRTNNRWDTWAFMSVPLNDTNEKKRQLVFKFTEEKEISLIKLWFWTGSPSGHNLPNSFTVEYSNDGVDYIPVKNQDKVSPSDFSPNQNLGQSESNVSEAKEINFSPVKTRFLKLKWDPSKRRDNNREVWNLIGLTELEFWGPDGQVRELFLSNDNALLEFNYDGKDYTNSFNEKNELTIIDNDLSVNSIEKIITKSSRGALSNKLKLMSQTTQKDKVISQVYKLFITSQKGQTQTYTITIKLGK</sequence>
<dbReference type="InterPro" id="IPR008979">
    <property type="entry name" value="Galactose-bd-like_sf"/>
</dbReference>
<name>A0A809RUH8_9BACT</name>
<keyword evidence="3" id="KW-1185">Reference proteome</keyword>
<organism evidence="2 3">
    <name type="scientific">Mycoplasmopsis felis</name>
    <dbReference type="NCBI Taxonomy" id="33923"/>
    <lineage>
        <taxon>Bacteria</taxon>
        <taxon>Bacillati</taxon>
        <taxon>Mycoplasmatota</taxon>
        <taxon>Mycoplasmoidales</taxon>
        <taxon>Metamycoplasmataceae</taxon>
        <taxon>Mycoplasmopsis</taxon>
    </lineage>
</organism>
<dbReference type="EMBL" id="AP022325">
    <property type="protein sequence ID" value="BBU47681.1"/>
    <property type="molecule type" value="Genomic_DNA"/>
</dbReference>
<dbReference type="AlphaFoldDB" id="A0A809RUH8"/>
<dbReference type="PROSITE" id="PS51257">
    <property type="entry name" value="PROKAR_LIPOPROTEIN"/>
    <property type="match status" value="1"/>
</dbReference>
<reference evidence="2 3" key="1">
    <citation type="submission" date="2020-01" db="EMBL/GenBank/DDBJ databases">
        <title>Complete genome sequence of Mycoplasma felis strain Myco-2.</title>
        <authorList>
            <person name="Kinoshita Y."/>
            <person name="Niwa H."/>
            <person name="Uchida-Fujii E."/>
            <person name="Nukada T."/>
        </authorList>
    </citation>
    <scope>NUCLEOTIDE SEQUENCE [LARGE SCALE GENOMIC DNA]</scope>
    <source>
        <strain evidence="2 3">Myco-2</strain>
    </source>
</reference>
<proteinExistence type="predicted"/>
<evidence type="ECO:0000313" key="3">
    <source>
        <dbReference type="Proteomes" id="UP000464317"/>
    </source>
</evidence>
<dbReference type="KEGG" id="mfel:JPM2_3740"/>
<feature type="chain" id="PRO_5032658637" description="F5/8 type C domain-containing protein" evidence="1">
    <location>
        <begin position="26"/>
        <end position="427"/>
    </location>
</feature>